<evidence type="ECO:0000313" key="2">
    <source>
        <dbReference type="EMBL" id="EKU50085.1"/>
    </source>
</evidence>
<accession>K9B8I9</accession>
<dbReference type="AlphaFoldDB" id="K9B8I9"/>
<organism evidence="2 3">
    <name type="scientific">Staphylococcus massiliensis S46</name>
    <dbReference type="NCBI Taxonomy" id="1229783"/>
    <lineage>
        <taxon>Bacteria</taxon>
        <taxon>Bacillati</taxon>
        <taxon>Bacillota</taxon>
        <taxon>Bacilli</taxon>
        <taxon>Bacillales</taxon>
        <taxon>Staphylococcaceae</taxon>
        <taxon>Staphylococcus</taxon>
    </lineage>
</organism>
<evidence type="ECO:0000256" key="1">
    <source>
        <dbReference type="SAM" id="Phobius"/>
    </source>
</evidence>
<keyword evidence="1" id="KW-1133">Transmembrane helix</keyword>
<proteinExistence type="predicted"/>
<evidence type="ECO:0000313" key="3">
    <source>
        <dbReference type="Proteomes" id="UP000009885"/>
    </source>
</evidence>
<reference evidence="2 3" key="1">
    <citation type="journal article" date="2013" name="Genome Announc.">
        <title>Genome Sequence of Staphylococcus massiliensis Strain S46, Isolated from the Surface of Healthy Human Skin.</title>
        <authorList>
            <person name="Srivastav R."/>
            <person name="Singh A."/>
            <person name="Jangir P.K."/>
            <person name="Kumari C."/>
            <person name="Muduli S."/>
            <person name="Sharma R."/>
        </authorList>
    </citation>
    <scope>NUCLEOTIDE SEQUENCE [LARGE SCALE GENOMIC DNA]</scope>
    <source>
        <strain evidence="2 3">S46</strain>
    </source>
</reference>
<keyword evidence="3" id="KW-1185">Reference proteome</keyword>
<sequence>MDNETLYKSVINILLVLTIINFVNLLLNPNESIKVTISLIIFVLIILLAVGSFIYVRMKS</sequence>
<dbReference type="STRING" id="1229783.C273_02413"/>
<gene>
    <name evidence="2" type="ORF">C273_02413</name>
</gene>
<feature type="transmembrane region" description="Helical" evidence="1">
    <location>
        <begin position="39"/>
        <end position="58"/>
    </location>
</feature>
<dbReference type="Proteomes" id="UP000009885">
    <property type="component" value="Unassembled WGS sequence"/>
</dbReference>
<protein>
    <submittedName>
        <fullName evidence="2">Uncharacterized protein</fullName>
    </submittedName>
</protein>
<dbReference type="EMBL" id="AMSQ01000003">
    <property type="protein sequence ID" value="EKU50085.1"/>
    <property type="molecule type" value="Genomic_DNA"/>
</dbReference>
<name>K9B8I9_9STAP</name>
<comment type="caution">
    <text evidence="2">The sequence shown here is derived from an EMBL/GenBank/DDBJ whole genome shotgun (WGS) entry which is preliminary data.</text>
</comment>
<feature type="transmembrane region" description="Helical" evidence="1">
    <location>
        <begin position="6"/>
        <end position="27"/>
    </location>
</feature>
<keyword evidence="1" id="KW-0472">Membrane</keyword>
<keyword evidence="1" id="KW-0812">Transmembrane</keyword>